<feature type="transmembrane region" description="Helical" evidence="1">
    <location>
        <begin position="84"/>
        <end position="105"/>
    </location>
</feature>
<dbReference type="EMBL" id="JQEC01000044">
    <property type="protein sequence ID" value="KGJ90908.1"/>
    <property type="molecule type" value="Genomic_DNA"/>
</dbReference>
<feature type="transmembrane region" description="Helical" evidence="1">
    <location>
        <begin position="12"/>
        <end position="33"/>
    </location>
</feature>
<keyword evidence="1" id="KW-1133">Transmembrane helix</keyword>
<feature type="domain" description="Urate oxidase N-terminal" evidence="2">
    <location>
        <begin position="4"/>
        <end position="298"/>
    </location>
</feature>
<dbReference type="Pfam" id="PF06181">
    <property type="entry name" value="Urate_ox_N"/>
    <property type="match status" value="1"/>
</dbReference>
<evidence type="ECO:0000259" key="2">
    <source>
        <dbReference type="Pfam" id="PF06181"/>
    </source>
</evidence>
<dbReference type="SUPFAM" id="SSF46626">
    <property type="entry name" value="Cytochrome c"/>
    <property type="match status" value="1"/>
</dbReference>
<dbReference type="RefSeq" id="WP_033083228.1">
    <property type="nucleotide sequence ID" value="NZ_JQEC01000044.1"/>
</dbReference>
<comment type="caution">
    <text evidence="3">The sequence shown here is derived from an EMBL/GenBank/DDBJ whole genome shotgun (WGS) entry which is preliminary data.</text>
</comment>
<dbReference type="PATRIC" id="fig|28229.3.peg.3235"/>
<keyword evidence="1" id="KW-0812">Transmembrane</keyword>
<feature type="transmembrane region" description="Helical" evidence="1">
    <location>
        <begin position="149"/>
        <end position="171"/>
    </location>
</feature>
<accession>A0A099KML6</accession>
<dbReference type="GO" id="GO:0020037">
    <property type="term" value="F:heme binding"/>
    <property type="evidence" value="ECO:0007669"/>
    <property type="project" value="InterPro"/>
</dbReference>
<evidence type="ECO:0000313" key="3">
    <source>
        <dbReference type="EMBL" id="KGJ90908.1"/>
    </source>
</evidence>
<evidence type="ECO:0000256" key="1">
    <source>
        <dbReference type="SAM" id="Phobius"/>
    </source>
</evidence>
<organism evidence="3 4">
    <name type="scientific">Colwellia psychrerythraea</name>
    <name type="common">Vibrio psychroerythus</name>
    <dbReference type="NCBI Taxonomy" id="28229"/>
    <lineage>
        <taxon>Bacteria</taxon>
        <taxon>Pseudomonadati</taxon>
        <taxon>Pseudomonadota</taxon>
        <taxon>Gammaproteobacteria</taxon>
        <taxon>Alteromonadales</taxon>
        <taxon>Colwelliaceae</taxon>
        <taxon>Colwellia</taxon>
    </lineage>
</organism>
<dbReference type="OrthoDB" id="9787495at2"/>
<feature type="transmembrane region" description="Helical" evidence="1">
    <location>
        <begin position="117"/>
        <end position="137"/>
    </location>
</feature>
<feature type="transmembrane region" description="Helical" evidence="1">
    <location>
        <begin position="177"/>
        <end position="196"/>
    </location>
</feature>
<dbReference type="InterPro" id="IPR036909">
    <property type="entry name" value="Cyt_c-like_dom_sf"/>
</dbReference>
<protein>
    <recommendedName>
        <fullName evidence="2">Urate oxidase N-terminal domain-containing protein</fullName>
    </recommendedName>
</protein>
<evidence type="ECO:0000313" key="4">
    <source>
        <dbReference type="Proteomes" id="UP000029868"/>
    </source>
</evidence>
<dbReference type="GO" id="GO:0009055">
    <property type="term" value="F:electron transfer activity"/>
    <property type="evidence" value="ECO:0007669"/>
    <property type="project" value="InterPro"/>
</dbReference>
<sequence length="401" mass="45017">MDPYITEWLNLIIRFAHLIVGIAWIGASFYFVWLDNHLEKPPEWKAEKGISGDLWAIHGGGFYEVAKYKLAPPKIPTTLHWFKWEAYTTWITGFLLLSLMFYVGAESYLIDPRVQALTQWQAIGLGLGAIIVGVGSYEVLVRTKLKDHGLILALILFTIATALSYGLTQVFSARGAYMHMGAILGTIMAGNVFFGIMPSQRALVKAVEDGETPDSKYGLNAKLRSTHNTYITLPVLFIMISNHYPITYNHSANWLVLMAIIVITAAVRQYFVLRHFGKHKPMVLVGSVVATVILAYLIAPKTVELSAEQKQQVVSNAHVQQIIEDRCAACHSQTPTDDMFKTPQAGVIFTDIASIKQWAPRIQARVIDSKDMPFMNKTKMTDEERLTLSLWLNQDKDKEKG</sequence>
<reference evidence="3 4" key="1">
    <citation type="submission" date="2014-08" db="EMBL/GenBank/DDBJ databases">
        <title>Genomic and Phenotypic Diversity of Colwellia psychrerythraea strains from Disparate Marine Basins.</title>
        <authorList>
            <person name="Techtmann S.M."/>
            <person name="Stelling S.C."/>
            <person name="Utturkar S.M."/>
            <person name="Alshibli N."/>
            <person name="Harris A."/>
            <person name="Brown S.D."/>
            <person name="Hazen T.C."/>
        </authorList>
    </citation>
    <scope>NUCLEOTIDE SEQUENCE [LARGE SCALE GENOMIC DNA]</scope>
    <source>
        <strain evidence="3 4">GAB14E</strain>
    </source>
</reference>
<dbReference type="Proteomes" id="UP000029868">
    <property type="component" value="Unassembled WGS sequence"/>
</dbReference>
<name>A0A099KML6_COLPS</name>
<feature type="transmembrane region" description="Helical" evidence="1">
    <location>
        <begin position="283"/>
        <end position="299"/>
    </location>
</feature>
<gene>
    <name evidence="3" type="ORF">GAB14E_0572</name>
</gene>
<feature type="transmembrane region" description="Helical" evidence="1">
    <location>
        <begin position="229"/>
        <end position="246"/>
    </location>
</feature>
<keyword evidence="1" id="KW-0472">Membrane</keyword>
<feature type="transmembrane region" description="Helical" evidence="1">
    <location>
        <begin position="252"/>
        <end position="271"/>
    </location>
</feature>
<dbReference type="InterPro" id="IPR010389">
    <property type="entry name" value="Urate_ox_N"/>
</dbReference>
<proteinExistence type="predicted"/>
<dbReference type="AlphaFoldDB" id="A0A099KML6"/>